<dbReference type="AlphaFoldDB" id="A0A835G7F5"/>
<dbReference type="Proteomes" id="UP000648187">
    <property type="component" value="Unassembled WGS sequence"/>
</dbReference>
<dbReference type="FunFam" id="1.20.120.790:FF:000004">
    <property type="entry name" value="Heat shock protein 75 kDa"/>
    <property type="match status" value="1"/>
</dbReference>
<comment type="subcellular location">
    <subcellularLocation>
        <location evidence="1">Mitochondrion inner membrane</location>
    </subcellularLocation>
    <subcellularLocation>
        <location evidence="2">Mitochondrion matrix</location>
    </subcellularLocation>
</comment>
<dbReference type="InterPro" id="IPR037196">
    <property type="entry name" value="HSP90_C"/>
</dbReference>
<evidence type="ECO:0000256" key="15">
    <source>
        <dbReference type="ARBA" id="ARBA00066161"/>
    </source>
</evidence>
<evidence type="ECO:0000256" key="7">
    <source>
        <dbReference type="ARBA" id="ARBA00022792"/>
    </source>
</evidence>
<dbReference type="InterPro" id="IPR003594">
    <property type="entry name" value="HATPase_dom"/>
</dbReference>
<dbReference type="NCBIfam" id="NF003555">
    <property type="entry name" value="PRK05218.1"/>
    <property type="match status" value="1"/>
</dbReference>
<reference evidence="22" key="1">
    <citation type="submission" date="2020-08" db="EMBL/GenBank/DDBJ databases">
        <title>Spodoptera exigua strain:BAW_Kor-Di-RS1 Genome sequencing and assembly.</title>
        <authorList>
            <person name="Kim J."/>
            <person name="Nam H.Y."/>
            <person name="Kwon M."/>
            <person name="Choi J.H."/>
            <person name="Cho S.R."/>
            <person name="Kim G.-H."/>
        </authorList>
    </citation>
    <scope>NUCLEOTIDE SEQUENCE</scope>
    <source>
        <strain evidence="22">BAW_Kor-Di-RS1</strain>
        <tissue evidence="22">Whole-body</tissue>
    </source>
</reference>
<evidence type="ECO:0000256" key="3">
    <source>
        <dbReference type="ARBA" id="ARBA00008239"/>
    </source>
</evidence>
<keyword evidence="23" id="KW-1185">Reference proteome</keyword>
<evidence type="ECO:0000256" key="2">
    <source>
        <dbReference type="ARBA" id="ARBA00004305"/>
    </source>
</evidence>
<evidence type="ECO:0000256" key="6">
    <source>
        <dbReference type="ARBA" id="ARBA00022741"/>
    </source>
</evidence>
<dbReference type="GO" id="GO:0019901">
    <property type="term" value="F:protein kinase binding"/>
    <property type="evidence" value="ECO:0007669"/>
    <property type="project" value="UniProtKB-ARBA"/>
</dbReference>
<comment type="function">
    <text evidence="14">Chaperone that expresses an ATPase activity. Involved in maintaining mitochondrial function and polarization, downstream of PINK1 and mitochondrial complex I. Is a negative regulator of mitochondrial respiration able to modulate the balance between oxidative phosphorylation and aerobic glycolysis. The impact of TRAP1 on mitochondrial respiration is probably mediated by modulation of mitochondrial SRC and inhibition of SDHA.</text>
</comment>
<evidence type="ECO:0000256" key="8">
    <source>
        <dbReference type="ARBA" id="ARBA00022840"/>
    </source>
</evidence>
<feature type="binding site" evidence="19">
    <location>
        <position position="473"/>
    </location>
    <ligand>
        <name>ATP</name>
        <dbReference type="ChEBI" id="CHEBI:30616"/>
    </ligand>
</feature>
<evidence type="ECO:0000259" key="21">
    <source>
        <dbReference type="SMART" id="SM00387"/>
    </source>
</evidence>
<dbReference type="Pfam" id="PF13589">
    <property type="entry name" value="HATPase_c_3"/>
    <property type="match status" value="1"/>
</dbReference>
<keyword evidence="5" id="KW-0597">Phosphoprotein</keyword>
<dbReference type="Gene3D" id="1.20.120.790">
    <property type="entry name" value="Heat shock protein 90, C-terminal domain"/>
    <property type="match status" value="1"/>
</dbReference>
<feature type="binding site" evidence="19">
    <location>
        <position position="322"/>
    </location>
    <ligand>
        <name>ATP</name>
        <dbReference type="ChEBI" id="CHEBI:30616"/>
    </ligand>
</feature>
<organism evidence="22 23">
    <name type="scientific">Spodoptera exigua</name>
    <name type="common">Beet armyworm</name>
    <name type="synonym">Noctua fulgens</name>
    <dbReference type="NCBI Taxonomy" id="7107"/>
    <lineage>
        <taxon>Eukaryota</taxon>
        <taxon>Metazoa</taxon>
        <taxon>Ecdysozoa</taxon>
        <taxon>Arthropoda</taxon>
        <taxon>Hexapoda</taxon>
        <taxon>Insecta</taxon>
        <taxon>Pterygota</taxon>
        <taxon>Neoptera</taxon>
        <taxon>Endopterygota</taxon>
        <taxon>Lepidoptera</taxon>
        <taxon>Glossata</taxon>
        <taxon>Ditrysia</taxon>
        <taxon>Noctuoidea</taxon>
        <taxon>Noctuidae</taxon>
        <taxon>Amphipyrinae</taxon>
        <taxon>Spodoptera</taxon>
    </lineage>
</organism>
<dbReference type="SUPFAM" id="SSF110942">
    <property type="entry name" value="HSP90 C-terminal domain"/>
    <property type="match status" value="1"/>
</dbReference>
<dbReference type="EMBL" id="JACKWZ010000258">
    <property type="protein sequence ID" value="KAF9410555.1"/>
    <property type="molecule type" value="Genomic_DNA"/>
</dbReference>
<sequence>MMTVNNSLSFWWQYHFLHGLQHVGRVLRGRGARQQAARPTASDQVLHGAYSLFTFAQSYSPQVLNLLPLVFKYCTFARGSGFTPRPLLIWRRCGGDVYYSNKLKGPASGRLYVPNYYPARYSSAAVENQAETPKTTSSRSKETLKGSSEKREFQAETRMLLDIVARSLYSDKEVFIRELISNASDALEKFRYLNVSSAPDALKLLETDRPLEIRLSTDKQNRTLTFQDSGIGMTKDELNQNLGTIARSGSKSFIEEIKKQGKDQASSIIGQFGVGFYSAFMVADKIEVYTKSSVEGSQGYKWSSDGSGVYEVQEADGVAIGTKIIVHLKTECREYADDEIVKNIIKKYSNFVSSPIFLNDEQVNQIKPLWLMEPKEVTHEQHVEFYRFISQSYDKPRYTLHYKTDVPLSIRAILYVPEGKPGLFELSRDSDVGVALYSRKILIKSKAENILPKWLRFVKGVVDSEDIPLNLSRELLQNSALIVKLKTVLTNRFLKFMIDMSNKNPSDYEAFYKEYSIFLKEGIVTSQSSIEKEEIAKLLRFESSKLPNGQRTSLSEYATRQKEDQRTIYYLAAPSRELAESSPYYESLKKRDVEVLFCYEMYDELVLLELKEFNNRKLVSIENDMQTTAAEEPDNIIGSDALQQSQVDEVVSYLKSHLAGKIFDVKTTSKLETHPCVITVQEMAAARHFIRTQAQNLSEENRFALLRPHLEINVKHPIIKKLHKLMSSDPELAKMISEQLFSNAMVTAGLILDPRNLIVHINELLVKALEKH</sequence>
<dbReference type="FunFam" id="3.30.565.10:FF:000021">
    <property type="entry name" value="Heat shock protein 75 kDa, mitochondrial"/>
    <property type="match status" value="1"/>
</dbReference>
<evidence type="ECO:0000313" key="23">
    <source>
        <dbReference type="Proteomes" id="UP000648187"/>
    </source>
</evidence>
<evidence type="ECO:0000256" key="20">
    <source>
        <dbReference type="SAM" id="MobiDB-lite"/>
    </source>
</evidence>
<evidence type="ECO:0000256" key="17">
    <source>
        <dbReference type="ARBA" id="ARBA00076190"/>
    </source>
</evidence>
<evidence type="ECO:0000256" key="1">
    <source>
        <dbReference type="ARBA" id="ARBA00004273"/>
    </source>
</evidence>
<dbReference type="GO" id="GO:0005743">
    <property type="term" value="C:mitochondrial inner membrane"/>
    <property type="evidence" value="ECO:0007669"/>
    <property type="project" value="UniProtKB-SubCell"/>
</dbReference>
<comment type="similarity">
    <text evidence="3">Belongs to the heat shock protein 90 family.</text>
</comment>
<dbReference type="PANTHER" id="PTHR11528">
    <property type="entry name" value="HEAT SHOCK PROTEIN 90 FAMILY MEMBER"/>
    <property type="match status" value="1"/>
</dbReference>
<dbReference type="GO" id="GO:0016887">
    <property type="term" value="F:ATP hydrolysis activity"/>
    <property type="evidence" value="ECO:0007669"/>
    <property type="project" value="InterPro"/>
</dbReference>
<dbReference type="InterPro" id="IPR036890">
    <property type="entry name" value="HATPase_C_sf"/>
</dbReference>
<keyword evidence="7" id="KW-0999">Mitochondrion inner membrane</keyword>
<feature type="domain" description="Histidine kinase/HSP90-like ATPase" evidence="21">
    <location>
        <begin position="171"/>
        <end position="332"/>
    </location>
</feature>
<feature type="compositionally biased region" description="Polar residues" evidence="20">
    <location>
        <begin position="127"/>
        <end position="138"/>
    </location>
</feature>
<feature type="region of interest" description="Disordered" evidence="20">
    <location>
        <begin position="127"/>
        <end position="150"/>
    </location>
</feature>
<protein>
    <recommendedName>
        <fullName evidence="16">Heat shock protein 75 kDa, mitochondrial</fullName>
    </recommendedName>
    <alternativeName>
        <fullName evidence="4">Heat shock protein 83</fullName>
    </alternativeName>
    <alternativeName>
        <fullName evidence="18">TNFR-associated protein 1</fullName>
    </alternativeName>
    <alternativeName>
        <fullName evidence="17">Tumor necrosis factor type 1 receptor-associated protein</fullName>
    </alternativeName>
</protein>
<comment type="subunit">
    <text evidence="15">Binds to the intracellular domain of tumor necrosis factor type 1 receptor. Binds to RB1. Interacts with SRC. Interacts with SDHA.</text>
</comment>
<feature type="binding site" evidence="19">
    <location>
        <position position="178"/>
    </location>
    <ligand>
        <name>ATP</name>
        <dbReference type="ChEBI" id="CHEBI:30616"/>
    </ligand>
</feature>
<evidence type="ECO:0000256" key="13">
    <source>
        <dbReference type="ARBA" id="ARBA00023186"/>
    </source>
</evidence>
<feature type="binding site" evidence="19">
    <location>
        <position position="228"/>
    </location>
    <ligand>
        <name>ATP</name>
        <dbReference type="ChEBI" id="CHEBI:30616"/>
    </ligand>
</feature>
<accession>A0A835G7F5</accession>
<evidence type="ECO:0000256" key="14">
    <source>
        <dbReference type="ARBA" id="ARBA00057498"/>
    </source>
</evidence>
<evidence type="ECO:0000256" key="19">
    <source>
        <dbReference type="PIRSR" id="PIRSR002583-1"/>
    </source>
</evidence>
<evidence type="ECO:0000256" key="10">
    <source>
        <dbReference type="ARBA" id="ARBA00022990"/>
    </source>
</evidence>
<keyword evidence="12" id="KW-0472">Membrane</keyword>
<dbReference type="Gene3D" id="3.30.230.80">
    <property type="match status" value="1"/>
</dbReference>
<keyword evidence="10" id="KW-0007">Acetylation</keyword>
<keyword evidence="13" id="KW-0143">Chaperone</keyword>
<gene>
    <name evidence="22" type="ORF">HW555_010404</name>
</gene>
<feature type="compositionally biased region" description="Basic and acidic residues" evidence="20">
    <location>
        <begin position="139"/>
        <end position="150"/>
    </location>
</feature>
<dbReference type="GO" id="GO:0005524">
    <property type="term" value="F:ATP binding"/>
    <property type="evidence" value="ECO:0007669"/>
    <property type="project" value="UniProtKB-KW"/>
</dbReference>
<keyword evidence="11" id="KW-0496">Mitochondrion</keyword>
<evidence type="ECO:0000313" key="22">
    <source>
        <dbReference type="EMBL" id="KAF9410555.1"/>
    </source>
</evidence>
<evidence type="ECO:0000256" key="5">
    <source>
        <dbReference type="ARBA" id="ARBA00022553"/>
    </source>
</evidence>
<keyword evidence="9" id="KW-0809">Transit peptide</keyword>
<dbReference type="FunFam" id="3.30.230.80:FF:000004">
    <property type="entry name" value="Heat shock protein 75 kDa"/>
    <property type="match status" value="1"/>
</dbReference>
<dbReference type="Gene3D" id="3.30.565.10">
    <property type="entry name" value="Histidine kinase-like ATPase, C-terminal domain"/>
    <property type="match status" value="1"/>
</dbReference>
<dbReference type="InterPro" id="IPR020568">
    <property type="entry name" value="Ribosomal_Su5_D2-typ_SF"/>
</dbReference>
<dbReference type="HAMAP" id="MF_00505">
    <property type="entry name" value="HSP90"/>
    <property type="match status" value="1"/>
</dbReference>
<dbReference type="Gene3D" id="3.40.50.11260">
    <property type="match status" value="1"/>
</dbReference>
<evidence type="ECO:0000256" key="4">
    <source>
        <dbReference type="ARBA" id="ARBA00021845"/>
    </source>
</evidence>
<feature type="binding site" evidence="19">
    <location>
        <begin position="271"/>
        <end position="276"/>
    </location>
    <ligand>
        <name>ATP</name>
        <dbReference type="ChEBI" id="CHEBI:30616"/>
    </ligand>
</feature>
<dbReference type="GO" id="GO:0140662">
    <property type="term" value="F:ATP-dependent protein folding chaperone"/>
    <property type="evidence" value="ECO:0007669"/>
    <property type="project" value="InterPro"/>
</dbReference>
<dbReference type="FunFam" id="3.40.50.11260:FF:000004">
    <property type="entry name" value="Heat shock protein 75 mitochondrial"/>
    <property type="match status" value="1"/>
</dbReference>
<dbReference type="SUPFAM" id="SSF54211">
    <property type="entry name" value="Ribosomal protein S5 domain 2-like"/>
    <property type="match status" value="1"/>
</dbReference>
<name>A0A835G7F5_SPOEX</name>
<dbReference type="PIRSF" id="PIRSF002583">
    <property type="entry name" value="Hsp90"/>
    <property type="match status" value="1"/>
</dbReference>
<dbReference type="SUPFAM" id="SSF55874">
    <property type="entry name" value="ATPase domain of HSP90 chaperone/DNA topoisomerase II/histidine kinase"/>
    <property type="match status" value="1"/>
</dbReference>
<feature type="binding site" evidence="19">
    <location>
        <position position="241"/>
    </location>
    <ligand>
        <name>ATP</name>
        <dbReference type="ChEBI" id="CHEBI:30616"/>
    </ligand>
</feature>
<dbReference type="InterPro" id="IPR020575">
    <property type="entry name" value="Hsp90_N"/>
</dbReference>
<proteinExistence type="inferred from homology"/>
<feature type="binding site" evidence="19">
    <location>
        <begin position="248"/>
        <end position="249"/>
    </location>
    <ligand>
        <name>ATP</name>
        <dbReference type="ChEBI" id="CHEBI:30616"/>
    </ligand>
</feature>
<feature type="binding site" evidence="19">
    <location>
        <position position="233"/>
    </location>
    <ligand>
        <name>ATP</name>
        <dbReference type="ChEBI" id="CHEBI:30616"/>
    </ligand>
</feature>
<comment type="caution">
    <text evidence="22">The sequence shown here is derived from an EMBL/GenBank/DDBJ whole genome shotgun (WGS) entry which is preliminary data.</text>
</comment>
<evidence type="ECO:0000256" key="12">
    <source>
        <dbReference type="ARBA" id="ARBA00023136"/>
    </source>
</evidence>
<dbReference type="SMART" id="SM00387">
    <property type="entry name" value="HATPase_c"/>
    <property type="match status" value="1"/>
</dbReference>
<dbReference type="PRINTS" id="PR00775">
    <property type="entry name" value="HEATSHOCK90"/>
</dbReference>
<keyword evidence="8 19" id="KW-0067">ATP-binding</keyword>
<evidence type="ECO:0000256" key="11">
    <source>
        <dbReference type="ARBA" id="ARBA00023128"/>
    </source>
</evidence>
<dbReference type="Pfam" id="PF00183">
    <property type="entry name" value="HSP90"/>
    <property type="match status" value="1"/>
</dbReference>
<evidence type="ECO:0000256" key="16">
    <source>
        <dbReference type="ARBA" id="ARBA00073018"/>
    </source>
</evidence>
<dbReference type="InterPro" id="IPR001404">
    <property type="entry name" value="Hsp90_fam"/>
</dbReference>
<keyword evidence="6 19" id="KW-0547">Nucleotide-binding</keyword>
<feature type="binding site" evidence="19">
    <location>
        <position position="182"/>
    </location>
    <ligand>
        <name>ATP</name>
        <dbReference type="ChEBI" id="CHEBI:30616"/>
    </ligand>
</feature>
<dbReference type="GO" id="GO:0051082">
    <property type="term" value="F:unfolded protein binding"/>
    <property type="evidence" value="ECO:0007669"/>
    <property type="project" value="InterPro"/>
</dbReference>
<evidence type="ECO:0000256" key="9">
    <source>
        <dbReference type="ARBA" id="ARBA00022946"/>
    </source>
</evidence>
<dbReference type="GO" id="GO:0005759">
    <property type="term" value="C:mitochondrial matrix"/>
    <property type="evidence" value="ECO:0007669"/>
    <property type="project" value="UniProtKB-SubCell"/>
</dbReference>
<dbReference type="CDD" id="cd16927">
    <property type="entry name" value="HATPase_Hsp90-like"/>
    <property type="match status" value="1"/>
</dbReference>
<evidence type="ECO:0000256" key="18">
    <source>
        <dbReference type="ARBA" id="ARBA00080766"/>
    </source>
</evidence>